<name>A0A2P8DKF2_9ACTN</name>
<dbReference type="Proteomes" id="UP000240542">
    <property type="component" value="Unassembled WGS sequence"/>
</dbReference>
<reference evidence="3 4" key="1">
    <citation type="submission" date="2018-03" db="EMBL/GenBank/DDBJ databases">
        <title>Genomic Encyclopedia of Archaeal and Bacterial Type Strains, Phase II (KMG-II): from individual species to whole genera.</title>
        <authorList>
            <person name="Goeker M."/>
        </authorList>
    </citation>
    <scope>NUCLEOTIDE SEQUENCE [LARGE SCALE GENOMIC DNA]</scope>
    <source>
        <strain evidence="3 4">DSM 45312</strain>
    </source>
</reference>
<evidence type="ECO:0000313" key="3">
    <source>
        <dbReference type="EMBL" id="PSK97702.1"/>
    </source>
</evidence>
<accession>A0A2P8DKF2</accession>
<evidence type="ECO:0000313" key="4">
    <source>
        <dbReference type="Proteomes" id="UP000240542"/>
    </source>
</evidence>
<keyword evidence="4" id="KW-1185">Reference proteome</keyword>
<comment type="caution">
    <text evidence="3">The sequence shown here is derived from an EMBL/GenBank/DDBJ whole genome shotgun (WGS) entry which is preliminary data.</text>
</comment>
<dbReference type="Pfam" id="PF13556">
    <property type="entry name" value="HTH_30"/>
    <property type="match status" value="1"/>
</dbReference>
<feature type="domain" description="Purine catabolism PurC-like" evidence="1">
    <location>
        <begin position="8"/>
        <end position="124"/>
    </location>
</feature>
<dbReference type="PANTHER" id="PTHR33744">
    <property type="entry name" value="CARBOHYDRATE DIACID REGULATOR"/>
    <property type="match status" value="1"/>
</dbReference>
<dbReference type="Gene3D" id="1.10.10.2840">
    <property type="entry name" value="PucR C-terminal helix-turn-helix domain"/>
    <property type="match status" value="1"/>
</dbReference>
<feature type="domain" description="PucR C-terminal helix-turn-helix" evidence="2">
    <location>
        <begin position="461"/>
        <end position="519"/>
    </location>
</feature>
<proteinExistence type="predicted"/>
<evidence type="ECO:0000259" key="2">
    <source>
        <dbReference type="Pfam" id="PF13556"/>
    </source>
</evidence>
<sequence length="532" mass="55418">MAMPVGWLLTRSHLGLRAAAGRAGLDREVHWAHAIELDDPAPWLTGGELVLTTGLRLPADPEPRREYIARLDGGGAAALGFGVGLSHPAIPADLLDAAEERGLPVLEVPLATPFAAVTRAVADRLADERMREIQQTVRHQERMARAAIESGVGGVVRTLARSTGGQALVVSPGGAVLAAEPRDDPRSAGLAGRVAAELARRRPPGVRFALTADDEHGHLIVQSLAAASVRRGCLALATPRAPAPADRLLLSHAASLLALELERPRDARAVERRVRATLLRLLAEGGLDPAAVDAHVLPLGLRGDQRVAAFAGYAADARSAAAAAEEACARIGAPYLLDAADGARGADGGADRGGETVVVVPAGDAADAAREWAALVRTDAGPPPHVGIGAAAALRDVAASLRQARFALRMARDEGRPSVDFAELGVFSLLFGERAGVSAAAVAAAVLDPLVAHDGARNGELLASLDAFLRHNGTWEAAAAEVGVHRHTLRHRMRRVEELTGRRLDSARDRAEFLIALAARDVGAPPGRTGRS</sequence>
<evidence type="ECO:0000259" key="1">
    <source>
        <dbReference type="Pfam" id="PF07905"/>
    </source>
</evidence>
<dbReference type="InterPro" id="IPR042070">
    <property type="entry name" value="PucR_C-HTH_sf"/>
</dbReference>
<dbReference type="AlphaFoldDB" id="A0A2P8DKF2"/>
<gene>
    <name evidence="3" type="ORF">CLV63_10795</name>
</gene>
<dbReference type="InterPro" id="IPR012914">
    <property type="entry name" value="PucR_dom"/>
</dbReference>
<protein>
    <submittedName>
        <fullName evidence="3">Purine catabolism regulator</fullName>
    </submittedName>
</protein>
<organism evidence="3 4">
    <name type="scientific">Murinocardiopsis flavida</name>
    <dbReference type="NCBI Taxonomy" id="645275"/>
    <lineage>
        <taxon>Bacteria</taxon>
        <taxon>Bacillati</taxon>
        <taxon>Actinomycetota</taxon>
        <taxon>Actinomycetes</taxon>
        <taxon>Streptosporangiales</taxon>
        <taxon>Nocardiopsidaceae</taxon>
        <taxon>Murinocardiopsis</taxon>
    </lineage>
</organism>
<dbReference type="InterPro" id="IPR025736">
    <property type="entry name" value="PucR_C-HTH_dom"/>
</dbReference>
<dbReference type="InterPro" id="IPR051448">
    <property type="entry name" value="CdaR-like_regulators"/>
</dbReference>
<dbReference type="EMBL" id="PYGA01000007">
    <property type="protein sequence ID" value="PSK97702.1"/>
    <property type="molecule type" value="Genomic_DNA"/>
</dbReference>
<dbReference type="PANTHER" id="PTHR33744:SF1">
    <property type="entry name" value="DNA-BINDING TRANSCRIPTIONAL ACTIVATOR ADER"/>
    <property type="match status" value="1"/>
</dbReference>
<dbReference type="RefSeq" id="WP_170134206.1">
    <property type="nucleotide sequence ID" value="NZ_PYGA01000007.1"/>
</dbReference>
<dbReference type="Pfam" id="PF07905">
    <property type="entry name" value="PucR"/>
    <property type="match status" value="1"/>
</dbReference>